<protein>
    <recommendedName>
        <fullName evidence="3">ParB/Sulfiredoxin domain-containing protein</fullName>
    </recommendedName>
</protein>
<name>A0A384ZRZ4_9CAUD</name>
<evidence type="ECO:0000313" key="1">
    <source>
        <dbReference type="EMBL" id="AXC34403.1"/>
    </source>
</evidence>
<evidence type="ECO:0008006" key="3">
    <source>
        <dbReference type="Google" id="ProtNLM"/>
    </source>
</evidence>
<dbReference type="GeneID" id="55608481"/>
<evidence type="ECO:0000313" key="2">
    <source>
        <dbReference type="Proteomes" id="UP000260311"/>
    </source>
</evidence>
<dbReference type="EMBL" id="MH375644">
    <property type="protein sequence ID" value="AXC34403.1"/>
    <property type="molecule type" value="Genomic_DNA"/>
</dbReference>
<dbReference type="Proteomes" id="UP000260311">
    <property type="component" value="Segment"/>
</dbReference>
<dbReference type="RefSeq" id="YP_009838249.1">
    <property type="nucleotide sequence ID" value="NC_048709.1"/>
</dbReference>
<reference evidence="1 2" key="1">
    <citation type="submission" date="2018-05" db="EMBL/GenBank/DDBJ databases">
        <title>The genome of Vibrio coralliilyticus phage YC.</title>
        <authorList>
            <person name="Benler S."/>
        </authorList>
    </citation>
    <scope>NUCLEOTIDE SEQUENCE [LARGE SCALE GENOMIC DNA]</scope>
</reference>
<accession>A0A384ZRZ4</accession>
<organism evidence="1 2">
    <name type="scientific">Vibrio phage YC</name>
    <dbReference type="NCBI Taxonomy" id="2267403"/>
    <lineage>
        <taxon>Viruses</taxon>
        <taxon>Duplodnaviria</taxon>
        <taxon>Heunggongvirae</taxon>
        <taxon>Uroviricota</taxon>
        <taxon>Caudoviricetes</taxon>
        <taxon>Pantevenvirales</taxon>
        <taxon>Ackermannviridae</taxon>
        <taxon>Campanilevirus</taxon>
        <taxon>Campanilevirus YC</taxon>
    </lineage>
</organism>
<sequence>MSITSAAVDLITLINGLKVPVGSLGMTRQSMPQIDDDKLDRFIDELAERQIDMSEETVNVSELRLMQAEINKHKIWALMRVLRSKKGLRPIIITRDDYVLDGSHRMVAKLNKGPRTKIKVIRINMNALALVRMINSDRHSFGVRYRSYSGKELDGEG</sequence>
<proteinExistence type="predicted"/>
<keyword evidence="2" id="KW-1185">Reference proteome</keyword>
<dbReference type="KEGG" id="vg:55608481"/>